<sequence length="133" mass="15657">MLLVGGTDTGCRHWSPTSPFPVPHSRLLRPKTLEVPGMGLRLRDYRSVYYFRTCVLVCSVLGEFPTEPVTREAHPYPPQVRARRMFRYHRLVPSRVATVRARRTFHYRRPVRSRVTVVLDQHLQQCSFFSQLY</sequence>
<evidence type="ECO:0000313" key="1">
    <source>
        <dbReference type="EMBL" id="MQL94717.1"/>
    </source>
</evidence>
<protein>
    <submittedName>
        <fullName evidence="1">Uncharacterized protein</fullName>
    </submittedName>
</protein>
<gene>
    <name evidence="1" type="ORF">Taro_027375</name>
</gene>
<dbReference type="Proteomes" id="UP000652761">
    <property type="component" value="Unassembled WGS sequence"/>
</dbReference>
<dbReference type="AlphaFoldDB" id="A0A843VJY6"/>
<comment type="caution">
    <text evidence="1">The sequence shown here is derived from an EMBL/GenBank/DDBJ whole genome shotgun (WGS) entry which is preliminary data.</text>
</comment>
<accession>A0A843VJY6</accession>
<reference evidence="1" key="1">
    <citation type="submission" date="2017-07" db="EMBL/GenBank/DDBJ databases">
        <title>Taro Niue Genome Assembly and Annotation.</title>
        <authorList>
            <person name="Atibalentja N."/>
            <person name="Keating K."/>
            <person name="Fields C.J."/>
        </authorList>
    </citation>
    <scope>NUCLEOTIDE SEQUENCE</scope>
    <source>
        <strain evidence="1">Niue_2</strain>
        <tissue evidence="1">Leaf</tissue>
    </source>
</reference>
<keyword evidence="2" id="KW-1185">Reference proteome</keyword>
<proteinExistence type="predicted"/>
<name>A0A843VJY6_COLES</name>
<evidence type="ECO:0000313" key="2">
    <source>
        <dbReference type="Proteomes" id="UP000652761"/>
    </source>
</evidence>
<dbReference type="EMBL" id="NMUH01001707">
    <property type="protein sequence ID" value="MQL94717.1"/>
    <property type="molecule type" value="Genomic_DNA"/>
</dbReference>
<organism evidence="1 2">
    <name type="scientific">Colocasia esculenta</name>
    <name type="common">Wild taro</name>
    <name type="synonym">Arum esculentum</name>
    <dbReference type="NCBI Taxonomy" id="4460"/>
    <lineage>
        <taxon>Eukaryota</taxon>
        <taxon>Viridiplantae</taxon>
        <taxon>Streptophyta</taxon>
        <taxon>Embryophyta</taxon>
        <taxon>Tracheophyta</taxon>
        <taxon>Spermatophyta</taxon>
        <taxon>Magnoliopsida</taxon>
        <taxon>Liliopsida</taxon>
        <taxon>Araceae</taxon>
        <taxon>Aroideae</taxon>
        <taxon>Colocasieae</taxon>
        <taxon>Colocasia</taxon>
    </lineage>
</organism>